<evidence type="ECO:0000259" key="7">
    <source>
        <dbReference type="PROSITE" id="PS50845"/>
    </source>
</evidence>
<dbReference type="OrthoDB" id="567788at2759"/>
<evidence type="ECO:0000313" key="8">
    <source>
        <dbReference type="EMBL" id="ODN04255.1"/>
    </source>
</evidence>
<dbReference type="PANTHER" id="PTHR45799">
    <property type="entry name" value="RETICULON-LIKE PROTEIN"/>
    <property type="match status" value="1"/>
</dbReference>
<feature type="transmembrane region" description="Helical" evidence="6">
    <location>
        <begin position="38"/>
        <end position="61"/>
    </location>
</feature>
<feature type="transmembrane region" description="Helical" evidence="6">
    <location>
        <begin position="142"/>
        <end position="168"/>
    </location>
</feature>
<dbReference type="STRING" id="48709.A0A1D2NGN0"/>
<keyword evidence="3 6" id="KW-0256">Endoplasmic reticulum</keyword>
<keyword evidence="5 6" id="KW-0472">Membrane</keyword>
<dbReference type="Proteomes" id="UP000094527">
    <property type="component" value="Unassembled WGS sequence"/>
</dbReference>
<protein>
    <recommendedName>
        <fullName evidence="6">Reticulon-like protein</fullName>
    </recommendedName>
</protein>
<reference evidence="8 9" key="1">
    <citation type="journal article" date="2016" name="Genome Biol. Evol.">
        <title>Gene Family Evolution Reflects Adaptation to Soil Environmental Stressors in the Genome of the Collembolan Orchesella cincta.</title>
        <authorList>
            <person name="Faddeeva-Vakhrusheva A."/>
            <person name="Derks M.F."/>
            <person name="Anvar S.Y."/>
            <person name="Agamennone V."/>
            <person name="Suring W."/>
            <person name="Smit S."/>
            <person name="van Straalen N.M."/>
            <person name="Roelofs D."/>
        </authorList>
    </citation>
    <scope>NUCLEOTIDE SEQUENCE [LARGE SCALE GENOMIC DNA]</scope>
    <source>
        <tissue evidence="8">Mixed pool</tissue>
    </source>
</reference>
<dbReference type="GO" id="GO:0030424">
    <property type="term" value="C:axon"/>
    <property type="evidence" value="ECO:0007669"/>
    <property type="project" value="TreeGrafter"/>
</dbReference>
<keyword evidence="4 6" id="KW-1133">Transmembrane helix</keyword>
<dbReference type="OMA" id="CLWSCWK"/>
<dbReference type="GO" id="GO:0005789">
    <property type="term" value="C:endoplasmic reticulum membrane"/>
    <property type="evidence" value="ECO:0007669"/>
    <property type="project" value="UniProtKB-SubCell"/>
</dbReference>
<keyword evidence="9" id="KW-1185">Reference proteome</keyword>
<dbReference type="PROSITE" id="PS50845">
    <property type="entry name" value="RETICULON"/>
    <property type="match status" value="1"/>
</dbReference>
<sequence length="212" mass="23471">MGRKNRRESGAGGDPEIIYDDGPVGELVYWRDPKKSGVVFGSIFVVLLALTLLSLISVVAYTSLAVLSGAFAFRVYKSVLQAVQKTQDGHPFKEYLDLDIAIPSEKAQELSNAIINYFNNAVVQLRRLFLVEDLVDSAKFGVVLYLLTYIGGWFNGLTLLILGFVALFSLPKVYETNKTVIDQYIELINSKISEVNAKVTAAVPFLKKEKAQ</sequence>
<accession>A0A1D2NGN0</accession>
<evidence type="ECO:0000256" key="6">
    <source>
        <dbReference type="RuleBase" id="RU363132"/>
    </source>
</evidence>
<evidence type="ECO:0000256" key="1">
    <source>
        <dbReference type="ARBA" id="ARBA00004477"/>
    </source>
</evidence>
<feature type="domain" description="Reticulon" evidence="7">
    <location>
        <begin position="24"/>
        <end position="212"/>
    </location>
</feature>
<evidence type="ECO:0000256" key="2">
    <source>
        <dbReference type="ARBA" id="ARBA00022692"/>
    </source>
</evidence>
<dbReference type="PANTHER" id="PTHR45799:SF2">
    <property type="entry name" value="RETICULON-LIKE PROTEIN"/>
    <property type="match status" value="1"/>
</dbReference>
<dbReference type="AlphaFoldDB" id="A0A1D2NGN0"/>
<dbReference type="InterPro" id="IPR003388">
    <property type="entry name" value="Reticulon"/>
</dbReference>
<comment type="subcellular location">
    <subcellularLocation>
        <location evidence="1 6">Endoplasmic reticulum membrane</location>
        <topology evidence="1 6">Multi-pass membrane protein</topology>
    </subcellularLocation>
</comment>
<keyword evidence="2 6" id="KW-0812">Transmembrane</keyword>
<name>A0A1D2NGN0_ORCCI</name>
<proteinExistence type="predicted"/>
<evidence type="ECO:0000256" key="4">
    <source>
        <dbReference type="ARBA" id="ARBA00022989"/>
    </source>
</evidence>
<gene>
    <name evidence="8" type="ORF">Ocin01_02413</name>
</gene>
<evidence type="ECO:0000256" key="3">
    <source>
        <dbReference type="ARBA" id="ARBA00022824"/>
    </source>
</evidence>
<dbReference type="EMBL" id="LJIJ01000049">
    <property type="protein sequence ID" value="ODN04255.1"/>
    <property type="molecule type" value="Genomic_DNA"/>
</dbReference>
<organism evidence="8 9">
    <name type="scientific">Orchesella cincta</name>
    <name type="common">Springtail</name>
    <name type="synonym">Podura cincta</name>
    <dbReference type="NCBI Taxonomy" id="48709"/>
    <lineage>
        <taxon>Eukaryota</taxon>
        <taxon>Metazoa</taxon>
        <taxon>Ecdysozoa</taxon>
        <taxon>Arthropoda</taxon>
        <taxon>Hexapoda</taxon>
        <taxon>Collembola</taxon>
        <taxon>Entomobryomorpha</taxon>
        <taxon>Entomobryoidea</taxon>
        <taxon>Orchesellidae</taxon>
        <taxon>Orchesellinae</taxon>
        <taxon>Orchesella</taxon>
    </lineage>
</organism>
<evidence type="ECO:0000256" key="5">
    <source>
        <dbReference type="ARBA" id="ARBA00023136"/>
    </source>
</evidence>
<comment type="caution">
    <text evidence="8">The sequence shown here is derived from an EMBL/GenBank/DDBJ whole genome shotgun (WGS) entry which is preliminary data.</text>
</comment>
<dbReference type="Gene3D" id="1.20.5.2480">
    <property type="match status" value="1"/>
</dbReference>
<dbReference type="Pfam" id="PF02453">
    <property type="entry name" value="Reticulon"/>
    <property type="match status" value="1"/>
</dbReference>
<evidence type="ECO:0000313" key="9">
    <source>
        <dbReference type="Proteomes" id="UP000094527"/>
    </source>
</evidence>
<dbReference type="InterPro" id="IPR046964">
    <property type="entry name" value="RTN1-4"/>
</dbReference>